<evidence type="ECO:0000256" key="1">
    <source>
        <dbReference type="SAM" id="MobiDB-lite"/>
    </source>
</evidence>
<keyword evidence="2" id="KW-0472">Membrane</keyword>
<feature type="compositionally biased region" description="Low complexity" evidence="1">
    <location>
        <begin position="204"/>
        <end position="216"/>
    </location>
</feature>
<dbReference type="VEuPathDB" id="FungiDB:CCM_04823"/>
<protein>
    <submittedName>
        <fullName evidence="3">Uncharacterized protein</fullName>
    </submittedName>
</protein>
<feature type="region of interest" description="Disordered" evidence="1">
    <location>
        <begin position="1"/>
        <end position="22"/>
    </location>
</feature>
<evidence type="ECO:0000256" key="2">
    <source>
        <dbReference type="SAM" id="Phobius"/>
    </source>
</evidence>
<accession>A0A2H4SQ36</accession>
<feature type="compositionally biased region" description="Polar residues" evidence="1">
    <location>
        <begin position="1"/>
        <end position="10"/>
    </location>
</feature>
<dbReference type="Proteomes" id="UP000323067">
    <property type="component" value="Chromosome v"/>
</dbReference>
<keyword evidence="2" id="KW-1133">Transmembrane helix</keyword>
<evidence type="ECO:0000313" key="3">
    <source>
        <dbReference type="EMBL" id="ATY65216.1"/>
    </source>
</evidence>
<evidence type="ECO:0000313" key="4">
    <source>
        <dbReference type="Proteomes" id="UP000323067"/>
    </source>
</evidence>
<gene>
    <name evidence="3" type="ORF">A9K55_003991</name>
</gene>
<organism evidence="3 4">
    <name type="scientific">Cordyceps militaris</name>
    <name type="common">Caterpillar fungus</name>
    <name type="synonym">Clavaria militaris</name>
    <dbReference type="NCBI Taxonomy" id="73501"/>
    <lineage>
        <taxon>Eukaryota</taxon>
        <taxon>Fungi</taxon>
        <taxon>Dikarya</taxon>
        <taxon>Ascomycota</taxon>
        <taxon>Pezizomycotina</taxon>
        <taxon>Sordariomycetes</taxon>
        <taxon>Hypocreomycetidae</taxon>
        <taxon>Hypocreales</taxon>
        <taxon>Cordycipitaceae</taxon>
        <taxon>Cordyceps</taxon>
    </lineage>
</organism>
<name>A0A2H4SQ36_CORMI</name>
<feature type="region of interest" description="Disordered" evidence="1">
    <location>
        <begin position="419"/>
        <end position="453"/>
    </location>
</feature>
<dbReference type="AlphaFoldDB" id="A0A2H4SQ36"/>
<sequence length="453" mass="48041">MAAIKTSMNSTTTTAQAGPTTTGVGPLPILTTTARCSELVLSTLLSMKLYSSVTTQYMVLRRNYFNVYLDGGVTTTCTPGGYVPAMQKGANPIFSATACPAGYAPMCTSVATGATVTADPTVKFWPALASGDTAIGCCLSGYTCADETSVYSHACVSTIQPGETKTAVVYFPDIDLVQRTVISANAQTTAKVYDLKLLYATRQTQTPSQPTSTHSTNCTTDAHPSEAKPPGANPTGTPPSATHPSKGLSPGQMVAISVCAPLFLLSCLVGLFLLCRRAKKKETTHMTQIDDFMAYTDSKPELDGTNRPRLELDAVGTTCSRGVSMLSQLQTEQAQGEEDEYLQRACSPLVCSPQAGSPQPCSPQECSPQEYSELPGCDVGRLPSFLSRRSAIIRRKPVSGGPYSPISERYSFIDLELNGPAPSTAEGAPGRVVSQESLVSRDWKGKERDMGDS</sequence>
<feature type="compositionally biased region" description="Basic and acidic residues" evidence="1">
    <location>
        <begin position="439"/>
        <end position="453"/>
    </location>
</feature>
<feature type="compositionally biased region" description="Low complexity" evidence="1">
    <location>
        <begin position="11"/>
        <end position="22"/>
    </location>
</feature>
<feature type="compositionally biased region" description="Polar residues" evidence="1">
    <location>
        <begin position="234"/>
        <end position="243"/>
    </location>
</feature>
<feature type="transmembrane region" description="Helical" evidence="2">
    <location>
        <begin position="253"/>
        <end position="275"/>
    </location>
</feature>
<dbReference type="EMBL" id="CP023325">
    <property type="protein sequence ID" value="ATY65216.1"/>
    <property type="molecule type" value="Genomic_DNA"/>
</dbReference>
<keyword evidence="2" id="KW-0812">Transmembrane</keyword>
<feature type="region of interest" description="Disordered" evidence="1">
    <location>
        <begin position="204"/>
        <end position="248"/>
    </location>
</feature>
<dbReference type="VEuPathDB" id="FungiDB:A9K55_003991"/>
<proteinExistence type="predicted"/>
<reference evidence="3 4" key="1">
    <citation type="journal article" date="2017" name="BMC Genomics">
        <title>Chromosome level assembly and secondary metabolite potential of the parasitic fungus Cordyceps militaris.</title>
        <authorList>
            <person name="Kramer G.J."/>
            <person name="Nodwell J.R."/>
        </authorList>
    </citation>
    <scope>NUCLEOTIDE SEQUENCE [LARGE SCALE GENOMIC DNA]</scope>
    <source>
        <strain evidence="3 4">ATCC 34164</strain>
    </source>
</reference>